<keyword evidence="2" id="KW-1185">Reference proteome</keyword>
<evidence type="ECO:0000313" key="1">
    <source>
        <dbReference type="EMBL" id="ALO80697.1"/>
    </source>
</evidence>
<organism evidence="1 2">
    <name type="scientific">Klebsiella phage KpV41</name>
    <dbReference type="NCBI Taxonomy" id="1747282"/>
    <lineage>
        <taxon>Viruses</taxon>
        <taxon>Duplodnaviria</taxon>
        <taxon>Heunggongvirae</taxon>
        <taxon>Uroviricota</taxon>
        <taxon>Caudoviricetes</taxon>
        <taxon>Autographivirales</taxon>
        <taxon>Autoscriptoviridae</taxon>
        <taxon>Slopekvirinae</taxon>
        <taxon>Drulisvirus</taxon>
        <taxon>Drulisvirus KpV41</taxon>
    </lineage>
</organism>
<reference evidence="1 2" key="1">
    <citation type="submission" date="2015-10" db="EMBL/GenBank/DDBJ databases">
        <title>Complete genome sequence of bacteriophage vB_KpnP_KpV41 lytic for Klebsiella pneumoniae.</title>
        <authorList>
            <person name="Volozhantsev N.V."/>
            <person name="Krasilnikova V.M."/>
            <person name="Komisarova E.V."/>
            <person name="Kislichkina A.A."/>
            <person name="Myakinina V.P."/>
        </authorList>
    </citation>
    <scope>NUCLEOTIDE SEQUENCE [LARGE SCALE GENOMIC DNA]</scope>
</reference>
<accession>A0A0S2MXL3</accession>
<dbReference type="KEGG" id="vg:26517135"/>
<dbReference type="OrthoDB" id="24325at10239"/>
<name>A0A0S2MXL3_9CAUD</name>
<dbReference type="Pfam" id="PF06174">
    <property type="entry name" value="DUF987"/>
    <property type="match status" value="1"/>
</dbReference>
<dbReference type="Proteomes" id="UP000201660">
    <property type="component" value="Segment"/>
</dbReference>
<dbReference type="GeneID" id="26517135"/>
<sequence>MKVLKFMRKAEALRIADANPGAIKYPYCTGKYKSLPSRYLGEEAKVSDDVLAVYAERRYDSFGPYTKLMCVRRVGEGTA</sequence>
<dbReference type="InterPro" id="IPR009329">
    <property type="entry name" value="DUF987"/>
</dbReference>
<dbReference type="EMBL" id="KT964103">
    <property type="protein sequence ID" value="ALO80697.1"/>
    <property type="molecule type" value="Genomic_DNA"/>
</dbReference>
<protein>
    <submittedName>
        <fullName evidence="1">Uncharacterized protein</fullName>
    </submittedName>
</protein>
<gene>
    <name evidence="1" type="ORF">kpv41_06</name>
</gene>
<proteinExistence type="predicted"/>
<dbReference type="RefSeq" id="YP_009188748.1">
    <property type="nucleotide sequence ID" value="NC_028670.1"/>
</dbReference>
<evidence type="ECO:0000313" key="2">
    <source>
        <dbReference type="Proteomes" id="UP000201660"/>
    </source>
</evidence>